<organism evidence="7 8">
    <name type="scientific">Mesorhizobium marinum</name>
    <dbReference type="NCBI Taxonomy" id="3228790"/>
    <lineage>
        <taxon>Bacteria</taxon>
        <taxon>Pseudomonadati</taxon>
        <taxon>Pseudomonadota</taxon>
        <taxon>Alphaproteobacteria</taxon>
        <taxon>Hyphomicrobiales</taxon>
        <taxon>Phyllobacteriaceae</taxon>
        <taxon>Mesorhizobium</taxon>
    </lineage>
</organism>
<evidence type="ECO:0000256" key="3">
    <source>
        <dbReference type="ARBA" id="ARBA00022679"/>
    </source>
</evidence>
<keyword evidence="8" id="KW-1185">Reference proteome</keyword>
<dbReference type="GO" id="GO:0016746">
    <property type="term" value="F:acyltransferase activity"/>
    <property type="evidence" value="ECO:0007669"/>
    <property type="project" value="UniProtKB-KW"/>
</dbReference>
<comment type="pathway">
    <text evidence="1">Lipid metabolism.</text>
</comment>
<name>A0ABV3QYT8_9HYPH</name>
<evidence type="ECO:0000256" key="1">
    <source>
        <dbReference type="ARBA" id="ARBA00005189"/>
    </source>
</evidence>
<dbReference type="PANTHER" id="PTHR10434">
    <property type="entry name" value="1-ACYL-SN-GLYCEROL-3-PHOSPHATE ACYLTRANSFERASE"/>
    <property type="match status" value="1"/>
</dbReference>
<dbReference type="EMBL" id="JBFOCI010000002">
    <property type="protein sequence ID" value="MEW9806224.1"/>
    <property type="molecule type" value="Genomic_DNA"/>
</dbReference>
<evidence type="ECO:0000259" key="6">
    <source>
        <dbReference type="SMART" id="SM00563"/>
    </source>
</evidence>
<protein>
    <submittedName>
        <fullName evidence="7">Lysophospholipid acyltransferase family protein</fullName>
    </submittedName>
</protein>
<proteinExistence type="predicted"/>
<dbReference type="Proteomes" id="UP001556196">
    <property type="component" value="Unassembled WGS sequence"/>
</dbReference>
<reference evidence="7 8" key="1">
    <citation type="submission" date="2024-06" db="EMBL/GenBank/DDBJ databases">
        <authorList>
            <person name="Tuo L."/>
        </authorList>
    </citation>
    <scope>NUCLEOTIDE SEQUENCE [LARGE SCALE GENOMIC DNA]</scope>
    <source>
        <strain evidence="7 8">ZMM04-5</strain>
    </source>
</reference>
<evidence type="ECO:0000313" key="8">
    <source>
        <dbReference type="Proteomes" id="UP001556196"/>
    </source>
</evidence>
<feature type="domain" description="Phospholipid/glycerol acyltransferase" evidence="6">
    <location>
        <begin position="67"/>
        <end position="186"/>
    </location>
</feature>
<evidence type="ECO:0000256" key="5">
    <source>
        <dbReference type="ARBA" id="ARBA00023315"/>
    </source>
</evidence>
<keyword evidence="3" id="KW-0808">Transferase</keyword>
<dbReference type="Pfam" id="PF01553">
    <property type="entry name" value="Acyltransferase"/>
    <property type="match status" value="1"/>
</dbReference>
<evidence type="ECO:0000313" key="7">
    <source>
        <dbReference type="EMBL" id="MEW9806224.1"/>
    </source>
</evidence>
<dbReference type="RefSeq" id="WP_367723294.1">
    <property type="nucleotide sequence ID" value="NZ_JBFOCH010000009.1"/>
</dbReference>
<dbReference type="SMART" id="SM00563">
    <property type="entry name" value="PlsC"/>
    <property type="match status" value="1"/>
</dbReference>
<keyword evidence="5 7" id="KW-0012">Acyltransferase</keyword>
<sequence>MLGRVRLVLALGCVAASTAALAPLQLIAMKTRLWSEWRVLRLWHRVNLRALGFRVHQQGELSSLRPLVVAANHVSWTDISVIGSRCDVSFIAKSEMAKWPVMGWLARLQRTIFIERDRKRTSGIQAGEIARRLADDEAILLFAEGTTGDGNMILPFKSTLFGAATIAMAQDAVETVYVQPLAIAYTRVQGMPMGRRHRPLAAWIGDAELVPHAAALLEEGAVDVELHFGEPIAFSVGGDRKRVTRDAEAEVRRMLGAALANPRRSST</sequence>
<keyword evidence="4" id="KW-0443">Lipid metabolism</keyword>
<dbReference type="PANTHER" id="PTHR10434:SF64">
    <property type="entry name" value="1-ACYL-SN-GLYCEROL-3-PHOSPHATE ACYLTRANSFERASE-RELATED"/>
    <property type="match status" value="1"/>
</dbReference>
<gene>
    <name evidence="7" type="ORF">ABUE31_09540</name>
</gene>
<dbReference type="CDD" id="cd07989">
    <property type="entry name" value="LPLAT_AGPAT-like"/>
    <property type="match status" value="1"/>
</dbReference>
<dbReference type="SUPFAM" id="SSF69593">
    <property type="entry name" value="Glycerol-3-phosphate (1)-acyltransferase"/>
    <property type="match status" value="1"/>
</dbReference>
<accession>A0ABV3QYT8</accession>
<dbReference type="InterPro" id="IPR002123">
    <property type="entry name" value="Plipid/glycerol_acylTrfase"/>
</dbReference>
<evidence type="ECO:0000256" key="4">
    <source>
        <dbReference type="ARBA" id="ARBA00023098"/>
    </source>
</evidence>
<keyword evidence="2" id="KW-0444">Lipid biosynthesis</keyword>
<evidence type="ECO:0000256" key="2">
    <source>
        <dbReference type="ARBA" id="ARBA00022516"/>
    </source>
</evidence>
<comment type="caution">
    <text evidence="7">The sequence shown here is derived from an EMBL/GenBank/DDBJ whole genome shotgun (WGS) entry which is preliminary data.</text>
</comment>